<evidence type="ECO:0000256" key="5">
    <source>
        <dbReference type="ARBA" id="ARBA00022683"/>
    </source>
</evidence>
<dbReference type="SUPFAM" id="SSF52794">
    <property type="entry name" value="PTS system IIB component-like"/>
    <property type="match status" value="1"/>
</dbReference>
<name>A0A347ZVI8_9CHLR</name>
<keyword evidence="4" id="KW-0808">Transferase</keyword>
<keyword evidence="6" id="KW-0418">Kinase</keyword>
<dbReference type="InterPro" id="IPR051819">
    <property type="entry name" value="PTS_sugar-specific_EIIB"/>
</dbReference>
<evidence type="ECO:0000256" key="7">
    <source>
        <dbReference type="PROSITE-ProRule" id="PRU00423"/>
    </source>
</evidence>
<keyword evidence="3" id="KW-0762">Sugar transport</keyword>
<dbReference type="EMBL" id="QUMS01000003">
    <property type="protein sequence ID" value="REG07016.1"/>
    <property type="molecule type" value="Genomic_DNA"/>
</dbReference>
<dbReference type="PANTHER" id="PTHR34581:SF2">
    <property type="entry name" value="PTS SYSTEM N,N'-DIACETYLCHITOBIOSE-SPECIFIC EIIB COMPONENT"/>
    <property type="match status" value="1"/>
</dbReference>
<evidence type="ECO:0000256" key="2">
    <source>
        <dbReference type="ARBA" id="ARBA00022553"/>
    </source>
</evidence>
<gene>
    <name evidence="9" type="ORF">DFR64_2218</name>
</gene>
<dbReference type="OrthoDB" id="9808134at2"/>
<evidence type="ECO:0000256" key="1">
    <source>
        <dbReference type="ARBA" id="ARBA00022448"/>
    </source>
</evidence>
<keyword evidence="10" id="KW-1185">Reference proteome</keyword>
<keyword evidence="5" id="KW-0598">Phosphotransferase system</keyword>
<feature type="domain" description="PTS EIIB type-3" evidence="8">
    <location>
        <begin position="1"/>
        <end position="100"/>
    </location>
</feature>
<evidence type="ECO:0000256" key="3">
    <source>
        <dbReference type="ARBA" id="ARBA00022597"/>
    </source>
</evidence>
<keyword evidence="1" id="KW-0813">Transport</keyword>
<proteinExistence type="predicted"/>
<accession>A0A347ZVI8</accession>
<evidence type="ECO:0000313" key="10">
    <source>
        <dbReference type="Proteomes" id="UP000256388"/>
    </source>
</evidence>
<dbReference type="RefSeq" id="WP_116225495.1">
    <property type="nucleotide sequence ID" value="NZ_AP018437.1"/>
</dbReference>
<organism evidence="9 10">
    <name type="scientific">Pelolinea submarina</name>
    <dbReference type="NCBI Taxonomy" id="913107"/>
    <lineage>
        <taxon>Bacteria</taxon>
        <taxon>Bacillati</taxon>
        <taxon>Chloroflexota</taxon>
        <taxon>Anaerolineae</taxon>
        <taxon>Anaerolineales</taxon>
        <taxon>Anaerolineaceae</taxon>
        <taxon>Pelolinea</taxon>
    </lineage>
</organism>
<feature type="modified residue" description="Phosphocysteine; by EIIA" evidence="7">
    <location>
        <position position="8"/>
    </location>
</feature>
<dbReference type="CDD" id="cd05564">
    <property type="entry name" value="PTS_IIB_chitobiose_lichenan"/>
    <property type="match status" value="1"/>
</dbReference>
<protein>
    <submittedName>
        <fullName evidence="9">PTS system cellobiose-specific IIB component</fullName>
    </submittedName>
</protein>
<dbReference type="Gene3D" id="3.40.50.2300">
    <property type="match status" value="1"/>
</dbReference>
<dbReference type="AlphaFoldDB" id="A0A347ZVI8"/>
<reference evidence="9 10" key="1">
    <citation type="submission" date="2018-08" db="EMBL/GenBank/DDBJ databases">
        <title>Genomic Encyclopedia of Type Strains, Phase IV (KMG-IV): sequencing the most valuable type-strain genomes for metagenomic binning, comparative biology and taxonomic classification.</title>
        <authorList>
            <person name="Goeker M."/>
        </authorList>
    </citation>
    <scope>NUCLEOTIDE SEQUENCE [LARGE SCALE GENOMIC DNA]</scope>
    <source>
        <strain evidence="9 10">DSM 23923</strain>
    </source>
</reference>
<dbReference type="PANTHER" id="PTHR34581">
    <property type="entry name" value="PTS SYSTEM N,N'-DIACETYLCHITOBIOSE-SPECIFIC EIIB COMPONENT"/>
    <property type="match status" value="1"/>
</dbReference>
<dbReference type="InterPro" id="IPR036095">
    <property type="entry name" value="PTS_EIIB-like_sf"/>
</dbReference>
<sequence>MKKILIICGSGASSGFIAQNIRKAAKAKGLEISVKAVSDTELEDYLPDYDLVLVGPHLKHRMVEIKKIVEPYKVEARMIDQQNYATLNGAAILEEALKDL</sequence>
<evidence type="ECO:0000256" key="6">
    <source>
        <dbReference type="ARBA" id="ARBA00022777"/>
    </source>
</evidence>
<evidence type="ECO:0000256" key="4">
    <source>
        <dbReference type="ARBA" id="ARBA00022679"/>
    </source>
</evidence>
<dbReference type="InterPro" id="IPR013012">
    <property type="entry name" value="PTS_EIIB_3"/>
</dbReference>
<evidence type="ECO:0000313" key="9">
    <source>
        <dbReference type="EMBL" id="REG07016.1"/>
    </source>
</evidence>
<dbReference type="GO" id="GO:0009401">
    <property type="term" value="P:phosphoenolpyruvate-dependent sugar phosphotransferase system"/>
    <property type="evidence" value="ECO:0007669"/>
    <property type="project" value="UniProtKB-KW"/>
</dbReference>
<dbReference type="Proteomes" id="UP000256388">
    <property type="component" value="Unassembled WGS sequence"/>
</dbReference>
<dbReference type="PROSITE" id="PS51100">
    <property type="entry name" value="PTS_EIIB_TYPE_3"/>
    <property type="match status" value="1"/>
</dbReference>
<evidence type="ECO:0000259" key="8">
    <source>
        <dbReference type="PROSITE" id="PS51100"/>
    </source>
</evidence>
<keyword evidence="2" id="KW-0597">Phosphoprotein</keyword>
<dbReference type="InterPro" id="IPR003501">
    <property type="entry name" value="PTS_EIIB_2/3"/>
</dbReference>
<comment type="caution">
    <text evidence="9">The sequence shown here is derived from an EMBL/GenBank/DDBJ whole genome shotgun (WGS) entry which is preliminary data.</text>
</comment>
<dbReference type="Pfam" id="PF02302">
    <property type="entry name" value="PTS_IIB"/>
    <property type="match status" value="1"/>
</dbReference>
<dbReference type="GO" id="GO:0016301">
    <property type="term" value="F:kinase activity"/>
    <property type="evidence" value="ECO:0007669"/>
    <property type="project" value="UniProtKB-KW"/>
</dbReference>
<dbReference type="GO" id="GO:0008982">
    <property type="term" value="F:protein-N(PI)-phosphohistidine-sugar phosphotransferase activity"/>
    <property type="evidence" value="ECO:0007669"/>
    <property type="project" value="InterPro"/>
</dbReference>